<accession>A0A5N4DJH3</accession>
<evidence type="ECO:0000313" key="3">
    <source>
        <dbReference type="Proteomes" id="UP000299084"/>
    </source>
</evidence>
<protein>
    <submittedName>
        <fullName evidence="2">Placenta-specific protein 9</fullName>
    </submittedName>
</protein>
<evidence type="ECO:0000313" key="2">
    <source>
        <dbReference type="EMBL" id="KAB1271302.1"/>
    </source>
</evidence>
<keyword evidence="1" id="KW-0732">Signal</keyword>
<dbReference type="PANTHER" id="PTHR37355">
    <property type="entry name" value="PLACENTA-SPECIFIC PROTEIN 9"/>
    <property type="match status" value="1"/>
</dbReference>
<gene>
    <name evidence="2" type="ORF">Cadr_000009053</name>
</gene>
<dbReference type="OrthoDB" id="9937406at2759"/>
<dbReference type="AlphaFoldDB" id="A0A5N4DJH3"/>
<name>A0A5N4DJH3_CAMDR</name>
<evidence type="ECO:0000256" key="1">
    <source>
        <dbReference type="SAM" id="SignalP"/>
    </source>
</evidence>
<dbReference type="Pfam" id="PF15205">
    <property type="entry name" value="PLAC9"/>
    <property type="match status" value="1"/>
</dbReference>
<sequence length="85" mass="9343">MRPLLCALAGLALLRAAGAFAAAEPFIPSHGDPARATGCDKHMAIHSRLDVLEEVMRVTWEDIQLQDHLPGGWLWRVQANLAMEN</sequence>
<proteinExistence type="predicted"/>
<dbReference type="PANTHER" id="PTHR37355:SF1">
    <property type="entry name" value="PLACENTA-SPECIFIC PROTEIN 9"/>
    <property type="match status" value="1"/>
</dbReference>
<keyword evidence="3" id="KW-1185">Reference proteome</keyword>
<dbReference type="STRING" id="9838.ENSCDRP00005009597"/>
<dbReference type="InterPro" id="IPR027941">
    <property type="entry name" value="PLAC9"/>
</dbReference>
<dbReference type="EMBL" id="JWIN03000011">
    <property type="protein sequence ID" value="KAB1271302.1"/>
    <property type="molecule type" value="Genomic_DNA"/>
</dbReference>
<comment type="caution">
    <text evidence="2">The sequence shown here is derived from an EMBL/GenBank/DDBJ whole genome shotgun (WGS) entry which is preliminary data.</text>
</comment>
<reference evidence="2 3" key="1">
    <citation type="journal article" date="2019" name="Mol. Ecol. Resour.">
        <title>Improving Illumina assemblies with Hi-C and long reads: an example with the North African dromedary.</title>
        <authorList>
            <person name="Elbers J.P."/>
            <person name="Rogers M.F."/>
            <person name="Perelman P.L."/>
            <person name="Proskuryakova A.A."/>
            <person name="Serdyukova N.A."/>
            <person name="Johnson W.E."/>
            <person name="Horin P."/>
            <person name="Corander J."/>
            <person name="Murphy D."/>
            <person name="Burger P.A."/>
        </authorList>
    </citation>
    <scope>NUCLEOTIDE SEQUENCE [LARGE SCALE GENOMIC DNA]</scope>
    <source>
        <strain evidence="2">Drom800</strain>
        <tissue evidence="2">Blood</tissue>
    </source>
</reference>
<organism evidence="2 3">
    <name type="scientific">Camelus dromedarius</name>
    <name type="common">Dromedary</name>
    <name type="synonym">Arabian camel</name>
    <dbReference type="NCBI Taxonomy" id="9838"/>
    <lineage>
        <taxon>Eukaryota</taxon>
        <taxon>Metazoa</taxon>
        <taxon>Chordata</taxon>
        <taxon>Craniata</taxon>
        <taxon>Vertebrata</taxon>
        <taxon>Euteleostomi</taxon>
        <taxon>Mammalia</taxon>
        <taxon>Eutheria</taxon>
        <taxon>Laurasiatheria</taxon>
        <taxon>Artiodactyla</taxon>
        <taxon>Tylopoda</taxon>
        <taxon>Camelidae</taxon>
        <taxon>Camelus</taxon>
    </lineage>
</organism>
<feature type="chain" id="PRO_5024356344" evidence="1">
    <location>
        <begin position="20"/>
        <end position="85"/>
    </location>
</feature>
<feature type="signal peptide" evidence="1">
    <location>
        <begin position="1"/>
        <end position="19"/>
    </location>
</feature>
<dbReference type="Proteomes" id="UP000299084">
    <property type="component" value="Unassembled WGS sequence"/>
</dbReference>